<comment type="subcellular location">
    <subcellularLocation>
        <location evidence="1">Nucleus</location>
    </subcellularLocation>
</comment>
<accession>A0ABP0TM62</accession>
<keyword evidence="4" id="KW-0539">Nucleus</keyword>
<dbReference type="PROSITE" id="PS50888">
    <property type="entry name" value="BHLH"/>
    <property type="match status" value="1"/>
</dbReference>
<dbReference type="Pfam" id="PF00010">
    <property type="entry name" value="HLH"/>
    <property type="match status" value="1"/>
</dbReference>
<dbReference type="InterPro" id="IPR036638">
    <property type="entry name" value="HLH_DNA-bd_sf"/>
</dbReference>
<dbReference type="InterPro" id="IPR011598">
    <property type="entry name" value="bHLH_dom"/>
</dbReference>
<sequence length="693" mass="74020">MAWMDNGYIENGQFEEMRDPISDGCNAQLQQNYAFSWGVIGQEGMQDGVLPSKPSMMLEAMVNGTSSSVTTAAAAAAAAGGSQALLTKNFQEDEMISWLQDPPYDSLDQQYGGAGDFFGELPDANIQVFTDAFAAGQGITARAPRTQLTGHSGNSAANYALMNRVTNAETAMTLATCKAAGLIRQGAHGADAFRYSRTPQLGTRQLGSLPPPSSSSLVGHGQGITENQIPVRTSSSAAAAASGSLLAPMLPPKSKPVAAAAVTWNNQQLANTTSSTTGAMNFPVFARPAALIKANLQSLNITSILPSNLMRFKLQQHGSGGGGHVNLDASTSTSSSITELTTIGQQSDLEPQYEFSRAQSELGQMQGFQGSSRSSNLGVDSWSQMPRLVSRKEVVHAVSSAGEAAMDCRTSEPMDQDITCHPHLSGATIVGSAVVAASDLGVLQSTSIPAEVQEPTITSASAGPGAVQGGATSDLRVSQGITSIPEVVQEPTITSEFGGCSNIALERAKETSTANKKKLLGAAQEVECPSGDGEDESLELKRPARGGTTKRNRAAEVHNLSERRRRDRINEKMKSLQELIPNSNKTDKASMLDEAIEYIKTLQLQLQMMSMRSGMNLPLMVLPQGIQHLQMPQMPQIPQMPQMAMSMSPMSMEMYNAYIMQQHQQQQQQQQQQHYQLQQEHHQSFTMAAGPPP</sequence>
<evidence type="ECO:0000256" key="4">
    <source>
        <dbReference type="ARBA" id="ARBA00023242"/>
    </source>
</evidence>
<gene>
    <name evidence="7" type="ORF">CSSPTR1EN2_LOCUS5226</name>
</gene>
<protein>
    <recommendedName>
        <fullName evidence="6">BHLH domain-containing protein</fullName>
    </recommendedName>
</protein>
<dbReference type="SMART" id="SM00353">
    <property type="entry name" value="HLH"/>
    <property type="match status" value="1"/>
</dbReference>
<evidence type="ECO:0000256" key="3">
    <source>
        <dbReference type="ARBA" id="ARBA00023163"/>
    </source>
</evidence>
<proteinExistence type="predicted"/>
<keyword evidence="3" id="KW-0804">Transcription</keyword>
<reference evidence="7" key="1">
    <citation type="submission" date="2024-02" db="EMBL/GenBank/DDBJ databases">
        <authorList>
            <consortium name="ELIXIR-Norway"/>
            <consortium name="Elixir Norway"/>
        </authorList>
    </citation>
    <scope>NUCLEOTIDE SEQUENCE</scope>
</reference>
<feature type="compositionally biased region" description="Low complexity" evidence="5">
    <location>
        <begin position="663"/>
        <end position="678"/>
    </location>
</feature>
<feature type="region of interest" description="Disordered" evidence="5">
    <location>
        <begin position="663"/>
        <end position="693"/>
    </location>
</feature>
<keyword evidence="8" id="KW-1185">Reference proteome</keyword>
<feature type="domain" description="BHLH" evidence="6">
    <location>
        <begin position="553"/>
        <end position="602"/>
    </location>
</feature>
<dbReference type="InterPro" id="IPR047265">
    <property type="entry name" value="PIF1-like_bHLH"/>
</dbReference>
<evidence type="ECO:0000313" key="7">
    <source>
        <dbReference type="EMBL" id="CAK9200017.1"/>
    </source>
</evidence>
<evidence type="ECO:0000256" key="2">
    <source>
        <dbReference type="ARBA" id="ARBA00023015"/>
    </source>
</evidence>
<dbReference type="EMBL" id="OZ019904">
    <property type="protein sequence ID" value="CAK9200017.1"/>
    <property type="molecule type" value="Genomic_DNA"/>
</dbReference>
<dbReference type="SUPFAM" id="SSF47459">
    <property type="entry name" value="HLH, helix-loop-helix DNA-binding domain"/>
    <property type="match status" value="1"/>
</dbReference>
<evidence type="ECO:0000256" key="5">
    <source>
        <dbReference type="SAM" id="MobiDB-lite"/>
    </source>
</evidence>
<dbReference type="PANTHER" id="PTHR46807">
    <property type="entry name" value="TRANSCRIPTION FACTOR PIF3"/>
    <property type="match status" value="1"/>
</dbReference>
<evidence type="ECO:0000313" key="8">
    <source>
        <dbReference type="Proteomes" id="UP001497512"/>
    </source>
</evidence>
<evidence type="ECO:0000259" key="6">
    <source>
        <dbReference type="PROSITE" id="PS50888"/>
    </source>
</evidence>
<organism evidence="7 8">
    <name type="scientific">Sphagnum troendelagicum</name>
    <dbReference type="NCBI Taxonomy" id="128251"/>
    <lineage>
        <taxon>Eukaryota</taxon>
        <taxon>Viridiplantae</taxon>
        <taxon>Streptophyta</taxon>
        <taxon>Embryophyta</taxon>
        <taxon>Bryophyta</taxon>
        <taxon>Sphagnophytina</taxon>
        <taxon>Sphagnopsida</taxon>
        <taxon>Sphagnales</taxon>
        <taxon>Sphagnaceae</taxon>
        <taxon>Sphagnum</taxon>
    </lineage>
</organism>
<keyword evidence="2" id="KW-0805">Transcription regulation</keyword>
<dbReference type="Gene3D" id="4.10.280.10">
    <property type="entry name" value="Helix-loop-helix DNA-binding domain"/>
    <property type="match status" value="1"/>
</dbReference>
<name>A0ABP0TM62_9BRYO</name>
<dbReference type="CDD" id="cd11445">
    <property type="entry name" value="bHLH_AtPIF_like"/>
    <property type="match status" value="1"/>
</dbReference>
<evidence type="ECO:0000256" key="1">
    <source>
        <dbReference type="ARBA" id="ARBA00004123"/>
    </source>
</evidence>
<dbReference type="Proteomes" id="UP001497512">
    <property type="component" value="Chromosome 12"/>
</dbReference>
<feature type="region of interest" description="Disordered" evidence="5">
    <location>
        <begin position="527"/>
        <end position="553"/>
    </location>
</feature>
<dbReference type="PANTHER" id="PTHR46807:SF1">
    <property type="entry name" value="TRANSCRIPTION FACTOR PIF3"/>
    <property type="match status" value="1"/>
</dbReference>
<dbReference type="InterPro" id="IPR044273">
    <property type="entry name" value="PIF3-like"/>
</dbReference>